<dbReference type="PANTHER" id="PTHR47268">
    <property type="entry name" value="ACYLPHOSPHATASE"/>
    <property type="match status" value="1"/>
</dbReference>
<comment type="similarity">
    <text evidence="1 6">Belongs to the acylphosphatase family.</text>
</comment>
<name>A0A4R2KWV6_9GAMM</name>
<evidence type="ECO:0000256" key="5">
    <source>
        <dbReference type="PROSITE-ProRule" id="PRU00520"/>
    </source>
</evidence>
<feature type="active site" evidence="5">
    <location>
        <position position="19"/>
    </location>
</feature>
<evidence type="ECO:0000259" key="7">
    <source>
        <dbReference type="PROSITE" id="PS51160"/>
    </source>
</evidence>
<dbReference type="InterPro" id="IPR001792">
    <property type="entry name" value="Acylphosphatase-like_dom"/>
</dbReference>
<dbReference type="AlphaFoldDB" id="A0A4R2KWV6"/>
<dbReference type="PROSITE" id="PS51160">
    <property type="entry name" value="ACYLPHOSPHATASE_3"/>
    <property type="match status" value="1"/>
</dbReference>
<dbReference type="PRINTS" id="PR00112">
    <property type="entry name" value="ACYLPHPHTASE"/>
</dbReference>
<dbReference type="SUPFAM" id="SSF54975">
    <property type="entry name" value="Acylphosphatase/BLUF domain-like"/>
    <property type="match status" value="1"/>
</dbReference>
<dbReference type="GO" id="GO:0003998">
    <property type="term" value="F:acylphosphatase activity"/>
    <property type="evidence" value="ECO:0007669"/>
    <property type="project" value="UniProtKB-EC"/>
</dbReference>
<feature type="active site" evidence="5">
    <location>
        <position position="37"/>
    </location>
</feature>
<keyword evidence="9" id="KW-1185">Reference proteome</keyword>
<dbReference type="InterPro" id="IPR020456">
    <property type="entry name" value="Acylphosphatase"/>
</dbReference>
<evidence type="ECO:0000256" key="1">
    <source>
        <dbReference type="ARBA" id="ARBA00005614"/>
    </source>
</evidence>
<evidence type="ECO:0000256" key="2">
    <source>
        <dbReference type="ARBA" id="ARBA00012150"/>
    </source>
</evidence>
<accession>A0A4R2KWV6</accession>
<dbReference type="PANTHER" id="PTHR47268:SF4">
    <property type="entry name" value="ACYLPHOSPHATASE"/>
    <property type="match status" value="1"/>
</dbReference>
<keyword evidence="5" id="KW-0378">Hydrolase</keyword>
<evidence type="ECO:0000256" key="6">
    <source>
        <dbReference type="RuleBase" id="RU004168"/>
    </source>
</evidence>
<dbReference type="Proteomes" id="UP000294980">
    <property type="component" value="Unassembled WGS sequence"/>
</dbReference>
<organism evidence="8 9">
    <name type="scientific">Chromatocurvus halotolerans</name>
    <dbReference type="NCBI Taxonomy" id="1132028"/>
    <lineage>
        <taxon>Bacteria</taxon>
        <taxon>Pseudomonadati</taxon>
        <taxon>Pseudomonadota</taxon>
        <taxon>Gammaproteobacteria</taxon>
        <taxon>Cellvibrionales</taxon>
        <taxon>Halieaceae</taxon>
        <taxon>Chromatocurvus</taxon>
    </lineage>
</organism>
<protein>
    <recommendedName>
        <fullName evidence="3 5">acylphosphatase</fullName>
        <ecNumber evidence="2 5">3.6.1.7</ecNumber>
    </recommendedName>
</protein>
<evidence type="ECO:0000256" key="3">
    <source>
        <dbReference type="ARBA" id="ARBA00015991"/>
    </source>
</evidence>
<dbReference type="InterPro" id="IPR036046">
    <property type="entry name" value="Acylphosphatase-like_dom_sf"/>
</dbReference>
<dbReference type="EC" id="3.6.1.7" evidence="2 5"/>
<dbReference type="PROSITE" id="PS00151">
    <property type="entry name" value="ACYLPHOSPHATASE_2"/>
    <property type="match status" value="1"/>
</dbReference>
<gene>
    <name evidence="8" type="ORF">EV688_101291</name>
</gene>
<dbReference type="Pfam" id="PF00708">
    <property type="entry name" value="Acylphosphatase"/>
    <property type="match status" value="1"/>
</dbReference>
<feature type="domain" description="Acylphosphatase-like" evidence="7">
    <location>
        <begin position="4"/>
        <end position="90"/>
    </location>
</feature>
<evidence type="ECO:0000313" key="8">
    <source>
        <dbReference type="EMBL" id="TCO78474.1"/>
    </source>
</evidence>
<comment type="catalytic activity">
    <reaction evidence="4 5">
        <text>an acyl phosphate + H2O = a carboxylate + phosphate + H(+)</text>
        <dbReference type="Rhea" id="RHEA:14965"/>
        <dbReference type="ChEBI" id="CHEBI:15377"/>
        <dbReference type="ChEBI" id="CHEBI:15378"/>
        <dbReference type="ChEBI" id="CHEBI:29067"/>
        <dbReference type="ChEBI" id="CHEBI:43474"/>
        <dbReference type="ChEBI" id="CHEBI:59918"/>
        <dbReference type="EC" id="3.6.1.7"/>
    </reaction>
</comment>
<dbReference type="InterPro" id="IPR017968">
    <property type="entry name" value="Acylphosphatase_CS"/>
</dbReference>
<dbReference type="EMBL" id="SLWX01000001">
    <property type="protein sequence ID" value="TCO78474.1"/>
    <property type="molecule type" value="Genomic_DNA"/>
</dbReference>
<evidence type="ECO:0000313" key="9">
    <source>
        <dbReference type="Proteomes" id="UP000294980"/>
    </source>
</evidence>
<reference evidence="8 9" key="1">
    <citation type="submission" date="2019-03" db="EMBL/GenBank/DDBJ databases">
        <title>Genomic Encyclopedia of Type Strains, Phase IV (KMG-IV): sequencing the most valuable type-strain genomes for metagenomic binning, comparative biology and taxonomic classification.</title>
        <authorList>
            <person name="Goeker M."/>
        </authorList>
    </citation>
    <scope>NUCLEOTIDE SEQUENCE [LARGE SCALE GENOMIC DNA]</scope>
    <source>
        <strain evidence="8 9">DSM 23344</strain>
    </source>
</reference>
<proteinExistence type="inferred from homology"/>
<comment type="caution">
    <text evidence="8">The sequence shown here is derived from an EMBL/GenBank/DDBJ whole genome shotgun (WGS) entry which is preliminary data.</text>
</comment>
<dbReference type="RefSeq" id="WP_240624296.1">
    <property type="nucleotide sequence ID" value="NZ_QQSW01000006.1"/>
</dbReference>
<dbReference type="Gene3D" id="3.30.70.100">
    <property type="match status" value="1"/>
</dbReference>
<sequence>MAETRGYRVTGKVQGVSYRASTRRRAEELELSGWVRNCPDGSVELQATGSAQALQQLEDWLWQGPKHARVKAVTSGPVSFEAFPGFEVRD</sequence>
<evidence type="ECO:0000256" key="4">
    <source>
        <dbReference type="ARBA" id="ARBA00047645"/>
    </source>
</evidence>